<proteinExistence type="predicted"/>
<evidence type="ECO:0000313" key="2">
    <source>
        <dbReference type="Proteomes" id="UP001054837"/>
    </source>
</evidence>
<name>A0AAV4WXV1_9ARAC</name>
<dbReference type="AlphaFoldDB" id="A0AAV4WXV1"/>
<keyword evidence="2" id="KW-1185">Reference proteome</keyword>
<gene>
    <name evidence="1" type="ORF">CDAR_205761</name>
</gene>
<evidence type="ECO:0000313" key="1">
    <source>
        <dbReference type="EMBL" id="GIY87133.1"/>
    </source>
</evidence>
<reference evidence="1 2" key="1">
    <citation type="submission" date="2021-06" db="EMBL/GenBank/DDBJ databases">
        <title>Caerostris darwini draft genome.</title>
        <authorList>
            <person name="Kono N."/>
            <person name="Arakawa K."/>
        </authorList>
    </citation>
    <scope>NUCLEOTIDE SEQUENCE [LARGE SCALE GENOMIC DNA]</scope>
</reference>
<organism evidence="1 2">
    <name type="scientific">Caerostris darwini</name>
    <dbReference type="NCBI Taxonomy" id="1538125"/>
    <lineage>
        <taxon>Eukaryota</taxon>
        <taxon>Metazoa</taxon>
        <taxon>Ecdysozoa</taxon>
        <taxon>Arthropoda</taxon>
        <taxon>Chelicerata</taxon>
        <taxon>Arachnida</taxon>
        <taxon>Araneae</taxon>
        <taxon>Araneomorphae</taxon>
        <taxon>Entelegynae</taxon>
        <taxon>Araneoidea</taxon>
        <taxon>Araneidae</taxon>
        <taxon>Caerostris</taxon>
    </lineage>
</organism>
<dbReference type="EMBL" id="BPLQ01015303">
    <property type="protein sequence ID" value="GIY87133.1"/>
    <property type="molecule type" value="Genomic_DNA"/>
</dbReference>
<comment type="caution">
    <text evidence="1">The sequence shown here is derived from an EMBL/GenBank/DDBJ whole genome shotgun (WGS) entry which is preliminary data.</text>
</comment>
<accession>A0AAV4WXV1</accession>
<sequence>MPNESADSPNGCVAIARIRLRERVTMEHPSPIPQVRGLPQHLITGGLFMRAHNRSPPRSIHYSEIPVFYLPLSILSAALHVACAEKELIAISSVKGVMESRSQMNSLAWNSSTLYLLQWI</sequence>
<protein>
    <submittedName>
        <fullName evidence="1">Uncharacterized protein</fullName>
    </submittedName>
</protein>
<dbReference type="Proteomes" id="UP001054837">
    <property type="component" value="Unassembled WGS sequence"/>
</dbReference>